<proteinExistence type="predicted"/>
<name>A0ABQ7DGK1_BRACR</name>
<feature type="region of interest" description="Disordered" evidence="1">
    <location>
        <begin position="27"/>
        <end position="49"/>
    </location>
</feature>
<keyword evidence="3" id="KW-1185">Reference proteome</keyword>
<comment type="caution">
    <text evidence="2">The sequence shown here is derived from an EMBL/GenBank/DDBJ whole genome shotgun (WGS) entry which is preliminary data.</text>
</comment>
<reference evidence="2 3" key="1">
    <citation type="journal article" date="2020" name="BMC Genomics">
        <title>Intraspecific diversification of the crop wild relative Brassica cretica Lam. using demographic model selection.</title>
        <authorList>
            <person name="Kioukis A."/>
            <person name="Michalopoulou V.A."/>
            <person name="Briers L."/>
            <person name="Pirintsos S."/>
            <person name="Studholme D.J."/>
            <person name="Pavlidis P."/>
            <person name="Sarris P.F."/>
        </authorList>
    </citation>
    <scope>NUCLEOTIDE SEQUENCE [LARGE SCALE GENOMIC DNA]</scope>
    <source>
        <strain evidence="3">cv. PFS-1207/04</strain>
    </source>
</reference>
<evidence type="ECO:0000313" key="3">
    <source>
        <dbReference type="Proteomes" id="UP000266723"/>
    </source>
</evidence>
<organism evidence="2 3">
    <name type="scientific">Brassica cretica</name>
    <name type="common">Mustard</name>
    <dbReference type="NCBI Taxonomy" id="69181"/>
    <lineage>
        <taxon>Eukaryota</taxon>
        <taxon>Viridiplantae</taxon>
        <taxon>Streptophyta</taxon>
        <taxon>Embryophyta</taxon>
        <taxon>Tracheophyta</taxon>
        <taxon>Spermatophyta</taxon>
        <taxon>Magnoliopsida</taxon>
        <taxon>eudicotyledons</taxon>
        <taxon>Gunneridae</taxon>
        <taxon>Pentapetalae</taxon>
        <taxon>rosids</taxon>
        <taxon>malvids</taxon>
        <taxon>Brassicales</taxon>
        <taxon>Brassicaceae</taxon>
        <taxon>Brassiceae</taxon>
        <taxon>Brassica</taxon>
    </lineage>
</organism>
<accession>A0ABQ7DGK1</accession>
<evidence type="ECO:0000256" key="1">
    <source>
        <dbReference type="SAM" id="MobiDB-lite"/>
    </source>
</evidence>
<sequence>MGLPYLASTRALGASMPATGWGREAFRFGEHKKDDERTSQKIRRDEGEI</sequence>
<dbReference type="Proteomes" id="UP000266723">
    <property type="component" value="Unassembled WGS sequence"/>
</dbReference>
<gene>
    <name evidence="2" type="ORF">DY000_02034914</name>
</gene>
<protein>
    <submittedName>
        <fullName evidence="2">Uncharacterized protein</fullName>
    </submittedName>
</protein>
<evidence type="ECO:0000313" key="2">
    <source>
        <dbReference type="EMBL" id="KAF3576410.1"/>
    </source>
</evidence>
<dbReference type="EMBL" id="QGKV02000649">
    <property type="protein sequence ID" value="KAF3576410.1"/>
    <property type="molecule type" value="Genomic_DNA"/>
</dbReference>